<dbReference type="EMBL" id="CM042045">
    <property type="protein sequence ID" value="KAI3684026.1"/>
    <property type="molecule type" value="Genomic_DNA"/>
</dbReference>
<reference evidence="2" key="1">
    <citation type="journal article" date="2022" name="Mol. Ecol. Resour.">
        <title>The genomes of chicory, endive, great burdock and yacon provide insights into Asteraceae palaeo-polyploidization history and plant inulin production.</title>
        <authorList>
            <person name="Fan W."/>
            <person name="Wang S."/>
            <person name="Wang H."/>
            <person name="Wang A."/>
            <person name="Jiang F."/>
            <person name="Liu H."/>
            <person name="Zhao H."/>
            <person name="Xu D."/>
            <person name="Zhang Y."/>
        </authorList>
    </citation>
    <scope>NUCLEOTIDE SEQUENCE [LARGE SCALE GENOMIC DNA]</scope>
    <source>
        <strain evidence="2">cv. Yunnan</strain>
    </source>
</reference>
<name>A0ACB8YFP5_9ASTR</name>
<proteinExistence type="predicted"/>
<accession>A0ACB8YFP5</accession>
<gene>
    <name evidence="1" type="ORF">L1987_84548</name>
</gene>
<dbReference type="Proteomes" id="UP001056120">
    <property type="component" value="Linkage Group LG28"/>
</dbReference>
<evidence type="ECO:0000313" key="1">
    <source>
        <dbReference type="EMBL" id="KAI3684026.1"/>
    </source>
</evidence>
<sequence length="299" mass="33245">MVVEVSPPTIDLSGKDESQVQLSKLIVEACEGYGFFKVVNHGVPVQIMRAMEDESFEFFQKPSAEKQRSFGYGNKNIGVSGDKGELEYLLLQTNQISLIDNQSSQFSYRVVVGYVEAARRLACDLLGLMAEGLGLPKYSFSTLLTDPHTDSLFRLNHYPPVSHPSTIDGFGEHSDPQILTLLTSNAVPGLQISLPNALWLPITPDPHAFSVIVGDLLQVMTNGRFMSVRHRAIANTSSTQSRLSMVFFGGPPPETTIACPPQLLKLNKPLYKPFTWAEYKSHTYAHRLGDTRLDHFKLF</sequence>
<organism evidence="1 2">
    <name type="scientific">Smallanthus sonchifolius</name>
    <dbReference type="NCBI Taxonomy" id="185202"/>
    <lineage>
        <taxon>Eukaryota</taxon>
        <taxon>Viridiplantae</taxon>
        <taxon>Streptophyta</taxon>
        <taxon>Embryophyta</taxon>
        <taxon>Tracheophyta</taxon>
        <taxon>Spermatophyta</taxon>
        <taxon>Magnoliopsida</taxon>
        <taxon>eudicotyledons</taxon>
        <taxon>Gunneridae</taxon>
        <taxon>Pentapetalae</taxon>
        <taxon>asterids</taxon>
        <taxon>campanulids</taxon>
        <taxon>Asterales</taxon>
        <taxon>Asteraceae</taxon>
        <taxon>Asteroideae</taxon>
        <taxon>Heliantheae alliance</taxon>
        <taxon>Millerieae</taxon>
        <taxon>Smallanthus</taxon>
    </lineage>
</organism>
<keyword evidence="2" id="KW-1185">Reference proteome</keyword>
<evidence type="ECO:0000313" key="2">
    <source>
        <dbReference type="Proteomes" id="UP001056120"/>
    </source>
</evidence>
<reference evidence="1 2" key="2">
    <citation type="journal article" date="2022" name="Mol. Ecol. Resour.">
        <title>The genomes of chicory, endive, great burdock and yacon provide insights into Asteraceae paleo-polyploidization history and plant inulin production.</title>
        <authorList>
            <person name="Fan W."/>
            <person name="Wang S."/>
            <person name="Wang H."/>
            <person name="Wang A."/>
            <person name="Jiang F."/>
            <person name="Liu H."/>
            <person name="Zhao H."/>
            <person name="Xu D."/>
            <person name="Zhang Y."/>
        </authorList>
    </citation>
    <scope>NUCLEOTIDE SEQUENCE [LARGE SCALE GENOMIC DNA]</scope>
    <source>
        <strain evidence="2">cv. Yunnan</strain>
        <tissue evidence="1">Leaves</tissue>
    </source>
</reference>
<comment type="caution">
    <text evidence="1">The sequence shown here is derived from an EMBL/GenBank/DDBJ whole genome shotgun (WGS) entry which is preliminary data.</text>
</comment>
<protein>
    <submittedName>
        <fullName evidence="1">Uncharacterized protein</fullName>
    </submittedName>
</protein>